<evidence type="ECO:0000256" key="5">
    <source>
        <dbReference type="ARBA" id="ARBA00022944"/>
    </source>
</evidence>
<evidence type="ECO:0000256" key="1">
    <source>
        <dbReference type="ARBA" id="ARBA00004202"/>
    </source>
</evidence>
<evidence type="ECO:0000313" key="9">
    <source>
        <dbReference type="Proteomes" id="UP000199800"/>
    </source>
</evidence>
<dbReference type="Pfam" id="PF04464">
    <property type="entry name" value="Glyphos_transf"/>
    <property type="match status" value="1"/>
</dbReference>
<name>A0A1H9ZDA2_9FIRM</name>
<dbReference type="InterPro" id="IPR043149">
    <property type="entry name" value="TagF_N"/>
</dbReference>
<dbReference type="SUPFAM" id="SSF53756">
    <property type="entry name" value="UDP-Glycosyltransferase/glycogen phosphorylase"/>
    <property type="match status" value="1"/>
</dbReference>
<keyword evidence="5" id="KW-0777">Teichoic acid biosynthesis</keyword>
<evidence type="ECO:0000256" key="2">
    <source>
        <dbReference type="ARBA" id="ARBA00010488"/>
    </source>
</evidence>
<keyword evidence="3" id="KW-1003">Cell membrane</keyword>
<organism evidence="8 9">
    <name type="scientific">[Clostridium] polysaccharolyticum</name>
    <dbReference type="NCBI Taxonomy" id="29364"/>
    <lineage>
        <taxon>Bacteria</taxon>
        <taxon>Bacillati</taxon>
        <taxon>Bacillota</taxon>
        <taxon>Clostridia</taxon>
        <taxon>Lachnospirales</taxon>
        <taxon>Lachnospiraceae</taxon>
    </lineage>
</organism>
<dbReference type="STRING" id="29364.SAMN04487772_103144"/>
<comment type="subcellular location">
    <subcellularLocation>
        <location evidence="1">Cell membrane</location>
        <topology evidence="1">Peripheral membrane protein</topology>
    </subcellularLocation>
</comment>
<dbReference type="GO" id="GO:0005886">
    <property type="term" value="C:plasma membrane"/>
    <property type="evidence" value="ECO:0007669"/>
    <property type="project" value="UniProtKB-SubCell"/>
</dbReference>
<dbReference type="AlphaFoldDB" id="A0A1H9ZDA2"/>
<reference evidence="8 9" key="1">
    <citation type="submission" date="2016-10" db="EMBL/GenBank/DDBJ databases">
        <authorList>
            <person name="de Groot N.N."/>
        </authorList>
    </citation>
    <scope>NUCLEOTIDE SEQUENCE [LARGE SCALE GENOMIC DNA]</scope>
    <source>
        <strain evidence="8 9">DSM 1801</strain>
    </source>
</reference>
<keyword evidence="6 7" id="KW-0472">Membrane</keyword>
<dbReference type="PANTHER" id="PTHR37316">
    <property type="entry name" value="TEICHOIC ACID GLYCEROL-PHOSPHATE PRIMASE"/>
    <property type="match status" value="1"/>
</dbReference>
<dbReference type="Gene3D" id="3.40.50.12580">
    <property type="match status" value="1"/>
</dbReference>
<dbReference type="PANTHER" id="PTHR37316:SF2">
    <property type="entry name" value="TEICHOIC ACID RIBITOL-PHOSPHATE POLYMERASE TARK"/>
    <property type="match status" value="1"/>
</dbReference>
<accession>A0A1H9ZDA2</accession>
<dbReference type="GO" id="GO:0047355">
    <property type="term" value="F:CDP-glycerol glycerophosphotransferase activity"/>
    <property type="evidence" value="ECO:0007669"/>
    <property type="project" value="InterPro"/>
</dbReference>
<feature type="transmembrane region" description="Helical" evidence="7">
    <location>
        <begin position="5"/>
        <end position="21"/>
    </location>
</feature>
<evidence type="ECO:0000256" key="7">
    <source>
        <dbReference type="SAM" id="Phobius"/>
    </source>
</evidence>
<dbReference type="InterPro" id="IPR007554">
    <property type="entry name" value="Glycerophosphate_synth"/>
</dbReference>
<dbReference type="InterPro" id="IPR051612">
    <property type="entry name" value="Teichoic_Acid_Biosynth"/>
</dbReference>
<dbReference type="Proteomes" id="UP000199800">
    <property type="component" value="Unassembled WGS sequence"/>
</dbReference>
<dbReference type="Gene3D" id="3.40.50.11820">
    <property type="match status" value="1"/>
</dbReference>
<dbReference type="EMBL" id="FOHN01000003">
    <property type="protein sequence ID" value="SES79598.1"/>
    <property type="molecule type" value="Genomic_DNA"/>
</dbReference>
<dbReference type="OrthoDB" id="9807097at2"/>
<keyword evidence="7" id="KW-0812">Transmembrane</keyword>
<gene>
    <name evidence="8" type="ORF">SAMN04487772_103144</name>
</gene>
<evidence type="ECO:0000256" key="3">
    <source>
        <dbReference type="ARBA" id="ARBA00022475"/>
    </source>
</evidence>
<comment type="similarity">
    <text evidence="2">Belongs to the CDP-glycerol glycerophosphotransferase family.</text>
</comment>
<dbReference type="GO" id="GO:0019350">
    <property type="term" value="P:teichoic acid biosynthetic process"/>
    <property type="evidence" value="ECO:0007669"/>
    <property type="project" value="UniProtKB-KW"/>
</dbReference>
<protein>
    <submittedName>
        <fullName evidence="8">CDP-ribitol ribitolphosphotransferase</fullName>
    </submittedName>
</protein>
<proteinExistence type="inferred from homology"/>
<dbReference type="RefSeq" id="WP_092476328.1">
    <property type="nucleotide sequence ID" value="NZ_FOHN01000003.1"/>
</dbReference>
<evidence type="ECO:0000313" key="8">
    <source>
        <dbReference type="EMBL" id="SES79598.1"/>
    </source>
</evidence>
<evidence type="ECO:0000256" key="6">
    <source>
        <dbReference type="ARBA" id="ARBA00023136"/>
    </source>
</evidence>
<dbReference type="InterPro" id="IPR043148">
    <property type="entry name" value="TagF_C"/>
</dbReference>
<evidence type="ECO:0000256" key="4">
    <source>
        <dbReference type="ARBA" id="ARBA00022679"/>
    </source>
</evidence>
<keyword evidence="4 8" id="KW-0808">Transferase</keyword>
<keyword evidence="7" id="KW-1133">Transmembrane helix</keyword>
<keyword evidence="9" id="KW-1185">Reference proteome</keyword>
<sequence length="374" mass="43922">MKKKIGYWIYAIFFYFFRLFPRKKNKVFCVMTHDGSPGSSVGVVVEALKKQFPKYQYIYMKKSDREGVKKHVIKSFFGFFLAKPYHMATASYVLLDNVFLPMAYLKFHKDVKVIQLWHGTGTIKKFGQDANAGEVKRLEFLANQSITHLIVNSEYTKKQYAQAFGVDLSKVFVLGLPRTDEMFSEEIKNRKQNEFYAEYPDLKGKRIVLYAPTFRDQEVDAPKMELDIQYLREHTDEQTIFLIKLHPFVAKNYKTDDSERFINVSDYQDINTLLFVSDILITDYSSIIFEYSVLERPMIFFAYDLECFSKNGRGFYEEYLSYVPGPVVYSNKELVQKLNENTFDYEKVIEFKKGSFAYLDGKSLERLISQVFKA</sequence>